<feature type="compositionally biased region" description="Polar residues" evidence="1">
    <location>
        <begin position="250"/>
        <end position="261"/>
    </location>
</feature>
<protein>
    <submittedName>
        <fullName evidence="3">Methyltransferase domain-containing protein</fullName>
    </submittedName>
</protein>
<dbReference type="Gene3D" id="3.40.50.150">
    <property type="entry name" value="Vaccinia Virus protein VP39"/>
    <property type="match status" value="1"/>
</dbReference>
<feature type="compositionally biased region" description="Low complexity" evidence="1">
    <location>
        <begin position="223"/>
        <end position="236"/>
    </location>
</feature>
<sequence length="319" mass="33709">MGLCPDALDGVGESPVAVVCGDDDGDERGHTVRSGPAGECVSTASRKADCATPGETGMDDRTRLLSEWVDQPPAGPLVQYLRDAERRAVLETLDSPTHVLDIASETGVTRALPDDAAVTRVDFSPEASARERETLDGVETFASTTPESPTLPFGRSRFDAAVCVGPLDWRFLDADHLSREVSRVLTRGGPSPSPPRRPNPPTTSAVATNSPTGPPTSSRACWPRISTPTTRRTSTSRPRRCSGSRAPSRLASNGGSPTTRNAGRRPAPVTAPATSSPGRPRRATAPDWTTRSTVSFVRSPSRGSSTPRPTAFTADATTR</sequence>
<proteinExistence type="predicted"/>
<dbReference type="SUPFAM" id="SSF53335">
    <property type="entry name" value="S-adenosyl-L-methionine-dependent methyltransferases"/>
    <property type="match status" value="1"/>
</dbReference>
<comment type="caution">
    <text evidence="3">The sequence shown here is derived from an EMBL/GenBank/DDBJ whole genome shotgun (WGS) entry which is preliminary data.</text>
</comment>
<evidence type="ECO:0000256" key="1">
    <source>
        <dbReference type="SAM" id="MobiDB-lite"/>
    </source>
</evidence>
<dbReference type="Pfam" id="PF13649">
    <property type="entry name" value="Methyltransf_25"/>
    <property type="match status" value="1"/>
</dbReference>
<evidence type="ECO:0000313" key="3">
    <source>
        <dbReference type="EMBL" id="RNJ27540.1"/>
    </source>
</evidence>
<dbReference type="Proteomes" id="UP000270581">
    <property type="component" value="Unassembled WGS sequence"/>
</dbReference>
<reference evidence="3 4" key="1">
    <citation type="submission" date="2018-11" db="EMBL/GenBank/DDBJ databases">
        <title>Genome sequences of Natronomonas sp. CBA1133.</title>
        <authorList>
            <person name="Roh S.W."/>
            <person name="Cha I.-T."/>
        </authorList>
    </citation>
    <scope>NUCLEOTIDE SEQUENCE [LARGE SCALE GENOMIC DNA]</scope>
    <source>
        <strain evidence="3 4">CBA1133</strain>
    </source>
</reference>
<dbReference type="GO" id="GO:0008168">
    <property type="term" value="F:methyltransferase activity"/>
    <property type="evidence" value="ECO:0007669"/>
    <property type="project" value="UniProtKB-KW"/>
</dbReference>
<evidence type="ECO:0000259" key="2">
    <source>
        <dbReference type="Pfam" id="PF13649"/>
    </source>
</evidence>
<name>A0AAJ4RB06_9EURY</name>
<keyword evidence="4" id="KW-1185">Reference proteome</keyword>
<gene>
    <name evidence="3" type="ORF">Nmn1133_10465</name>
</gene>
<dbReference type="InterPro" id="IPR041698">
    <property type="entry name" value="Methyltransf_25"/>
</dbReference>
<organism evidence="3 4">
    <name type="scientific">Halosegnis longus</name>
    <dbReference type="NCBI Taxonomy" id="2216012"/>
    <lineage>
        <taxon>Archaea</taxon>
        <taxon>Methanobacteriati</taxon>
        <taxon>Methanobacteriota</taxon>
        <taxon>Stenosarchaea group</taxon>
        <taxon>Halobacteria</taxon>
        <taxon>Halobacteriales</taxon>
        <taxon>Natronomonadaceae</taxon>
        <taxon>Halosegnis</taxon>
    </lineage>
</organism>
<feature type="compositionally biased region" description="Pro residues" evidence="1">
    <location>
        <begin position="191"/>
        <end position="201"/>
    </location>
</feature>
<feature type="compositionally biased region" description="Low complexity" evidence="1">
    <location>
        <begin position="264"/>
        <end position="278"/>
    </location>
</feature>
<dbReference type="CDD" id="cd02440">
    <property type="entry name" value="AdoMet_MTases"/>
    <property type="match status" value="1"/>
</dbReference>
<feature type="region of interest" description="Disordered" evidence="1">
    <location>
        <begin position="124"/>
        <end position="153"/>
    </location>
</feature>
<feature type="compositionally biased region" description="Polar residues" evidence="1">
    <location>
        <begin position="287"/>
        <end position="296"/>
    </location>
</feature>
<dbReference type="EMBL" id="RJJC01000001">
    <property type="protein sequence ID" value="RNJ27540.1"/>
    <property type="molecule type" value="Genomic_DNA"/>
</dbReference>
<keyword evidence="3" id="KW-0489">Methyltransferase</keyword>
<evidence type="ECO:0000313" key="4">
    <source>
        <dbReference type="Proteomes" id="UP000270581"/>
    </source>
</evidence>
<dbReference type="AlphaFoldDB" id="A0AAJ4RB06"/>
<keyword evidence="3" id="KW-0808">Transferase</keyword>
<feature type="region of interest" description="Disordered" evidence="1">
    <location>
        <begin position="183"/>
        <end position="319"/>
    </location>
</feature>
<feature type="domain" description="Methyltransferase" evidence="2">
    <location>
        <begin position="99"/>
        <end position="189"/>
    </location>
</feature>
<dbReference type="GO" id="GO:0032259">
    <property type="term" value="P:methylation"/>
    <property type="evidence" value="ECO:0007669"/>
    <property type="project" value="UniProtKB-KW"/>
</dbReference>
<dbReference type="InterPro" id="IPR029063">
    <property type="entry name" value="SAM-dependent_MTases_sf"/>
</dbReference>
<feature type="compositionally biased region" description="Low complexity" evidence="1">
    <location>
        <begin position="298"/>
        <end position="310"/>
    </location>
</feature>
<accession>A0AAJ4RB06</accession>
<feature type="compositionally biased region" description="Polar residues" evidence="1">
    <location>
        <begin position="205"/>
        <end position="219"/>
    </location>
</feature>